<sequence>MIAAKSRLDTWLGRFTMYRLVLWVLGVLVAYSMLLNVLGWLTFGLPQMLAHLALCLGVTYASNRLLAVVFRVKPHTESSLITGLLLYFLFWPTFGATDMAGVALACVLASVSKYALAFRGRHIFNPAAAGAFITGLTGLNIATWWAATPAMLWLLVPGVLAVLYRTRKLLMAGVFLVAATSIITIELLGRSMTFGQALWQSLAQRPLLFFVGFMLSEPLTLPPRRWQQLALAAVVGVVFAVPYNFGFVANSPELALLLGNLAAFFLGQRGGVELTFKGSRALTPGSTEFKFEPQRPVRFAAGQFMELNLPHSGSDGKGRRRVFSITSAPGAPEVTFGVGTAEPLSTAKKALLALRPGDSVSATAVGGDFLLPHDAGKPVLLIAAGIGITPFLSQLAADGTARDTVVLYLAKGRDELACVEQLEASGAAVIARLADGSTPPEFMIDAGSSRIDATRLKELVPDIADREVFVSGSPASVDSLRAAARGAGARRVHVDSFAGY</sequence>
<dbReference type="AlphaFoldDB" id="A0A558H2J6"/>
<dbReference type="EMBL" id="VNFK01000006">
    <property type="protein sequence ID" value="TVU63347.1"/>
    <property type="molecule type" value="Genomic_DNA"/>
</dbReference>
<feature type="transmembrane region" description="Helical" evidence="2">
    <location>
        <begin position="20"/>
        <end position="43"/>
    </location>
</feature>
<dbReference type="InterPro" id="IPR039261">
    <property type="entry name" value="FNR_nucleotide-bd"/>
</dbReference>
<feature type="transmembrane region" description="Helical" evidence="2">
    <location>
        <begin position="49"/>
        <end position="72"/>
    </location>
</feature>
<evidence type="ECO:0000313" key="4">
    <source>
        <dbReference type="EMBL" id="TVU63347.1"/>
    </source>
</evidence>
<feature type="transmembrane region" description="Helical" evidence="2">
    <location>
        <begin position="254"/>
        <end position="272"/>
    </location>
</feature>
<dbReference type="GO" id="GO:0016491">
    <property type="term" value="F:oxidoreductase activity"/>
    <property type="evidence" value="ECO:0007669"/>
    <property type="project" value="InterPro"/>
</dbReference>
<name>A0A558H2J6_PAENT</name>
<dbReference type="CDD" id="cd00322">
    <property type="entry name" value="FNR_like"/>
    <property type="match status" value="1"/>
</dbReference>
<feature type="transmembrane region" description="Helical" evidence="2">
    <location>
        <begin position="228"/>
        <end position="248"/>
    </location>
</feature>
<dbReference type="RefSeq" id="WP_144649821.1">
    <property type="nucleotide sequence ID" value="NZ_VNFK01000006.1"/>
</dbReference>
<keyword evidence="2" id="KW-1133">Transmembrane helix</keyword>
<comment type="cofactor">
    <cofactor evidence="1">
        <name>FAD</name>
        <dbReference type="ChEBI" id="CHEBI:57692"/>
    </cofactor>
</comment>
<dbReference type="PANTHER" id="PTHR47354">
    <property type="entry name" value="NADH OXIDOREDUCTASE HCR"/>
    <property type="match status" value="1"/>
</dbReference>
<proteinExistence type="predicted"/>
<keyword evidence="2" id="KW-0472">Membrane</keyword>
<dbReference type="InterPro" id="IPR017938">
    <property type="entry name" value="Riboflavin_synthase-like_b-brl"/>
</dbReference>
<feature type="transmembrane region" description="Helical" evidence="2">
    <location>
        <begin position="84"/>
        <end position="111"/>
    </location>
</feature>
<keyword evidence="2" id="KW-0812">Transmembrane</keyword>
<organism evidence="4 5">
    <name type="scientific">Paenarthrobacter nitroguajacolicus</name>
    <name type="common">Arthrobacter nitroguajacolicus</name>
    <dbReference type="NCBI Taxonomy" id="211146"/>
    <lineage>
        <taxon>Bacteria</taxon>
        <taxon>Bacillati</taxon>
        <taxon>Actinomycetota</taxon>
        <taxon>Actinomycetes</taxon>
        <taxon>Micrococcales</taxon>
        <taxon>Micrococcaceae</taxon>
        <taxon>Paenarthrobacter</taxon>
    </lineage>
</organism>
<evidence type="ECO:0000256" key="2">
    <source>
        <dbReference type="SAM" id="Phobius"/>
    </source>
</evidence>
<dbReference type="Proteomes" id="UP000316500">
    <property type="component" value="Unassembled WGS sequence"/>
</dbReference>
<gene>
    <name evidence="4" type="ORF">FQP90_10200</name>
</gene>
<reference evidence="4 5" key="1">
    <citation type="submission" date="2019-07" db="EMBL/GenBank/DDBJ databases">
        <title>Diversity of Bacteria from Kongsfjorden, Arctic.</title>
        <authorList>
            <person name="Yu Y."/>
        </authorList>
    </citation>
    <scope>NUCLEOTIDE SEQUENCE [LARGE SCALE GENOMIC DNA]</scope>
    <source>
        <strain evidence="4 5">SM1928</strain>
    </source>
</reference>
<feature type="transmembrane region" description="Helical" evidence="2">
    <location>
        <begin position="169"/>
        <end position="185"/>
    </location>
</feature>
<dbReference type="PANTHER" id="PTHR47354:SF5">
    <property type="entry name" value="PROTEIN RFBI"/>
    <property type="match status" value="1"/>
</dbReference>
<feature type="domain" description="FAD-binding FR-type" evidence="3">
    <location>
        <begin position="269"/>
        <end position="372"/>
    </location>
</feature>
<protein>
    <submittedName>
        <fullName evidence="4">Oxidoreductase</fullName>
    </submittedName>
</protein>
<dbReference type="InterPro" id="IPR017927">
    <property type="entry name" value="FAD-bd_FR_type"/>
</dbReference>
<dbReference type="SUPFAM" id="SSF52343">
    <property type="entry name" value="Ferredoxin reductase-like, C-terminal NADP-linked domain"/>
    <property type="match status" value="1"/>
</dbReference>
<evidence type="ECO:0000313" key="5">
    <source>
        <dbReference type="Proteomes" id="UP000316500"/>
    </source>
</evidence>
<feature type="transmembrane region" description="Helical" evidence="2">
    <location>
        <begin position="144"/>
        <end position="164"/>
    </location>
</feature>
<accession>A0A558H2J6</accession>
<dbReference type="InterPro" id="IPR050415">
    <property type="entry name" value="MRET"/>
</dbReference>
<evidence type="ECO:0000256" key="1">
    <source>
        <dbReference type="ARBA" id="ARBA00001974"/>
    </source>
</evidence>
<evidence type="ECO:0000259" key="3">
    <source>
        <dbReference type="PROSITE" id="PS51384"/>
    </source>
</evidence>
<dbReference type="OrthoDB" id="9801223at2"/>
<dbReference type="Gene3D" id="2.40.30.10">
    <property type="entry name" value="Translation factors"/>
    <property type="match status" value="1"/>
</dbReference>
<dbReference type="Gene3D" id="3.40.50.80">
    <property type="entry name" value="Nucleotide-binding domain of ferredoxin-NADP reductase (FNR) module"/>
    <property type="match status" value="1"/>
</dbReference>
<comment type="caution">
    <text evidence="4">The sequence shown here is derived from an EMBL/GenBank/DDBJ whole genome shotgun (WGS) entry which is preliminary data.</text>
</comment>
<dbReference type="SUPFAM" id="SSF63380">
    <property type="entry name" value="Riboflavin synthase domain-like"/>
    <property type="match status" value="1"/>
</dbReference>
<dbReference type="PROSITE" id="PS51384">
    <property type="entry name" value="FAD_FR"/>
    <property type="match status" value="1"/>
</dbReference>